<dbReference type="InterPro" id="IPR052178">
    <property type="entry name" value="Sec_Metab_Biosynth_SDR"/>
</dbReference>
<keyword evidence="2" id="KW-0521">NADP</keyword>
<evidence type="ECO:0000313" key="4">
    <source>
        <dbReference type="EMBL" id="SFK77146.1"/>
    </source>
</evidence>
<reference evidence="5" key="1">
    <citation type="submission" date="2016-10" db="EMBL/GenBank/DDBJ databases">
        <authorList>
            <person name="Varghese N."/>
            <person name="Submissions S."/>
        </authorList>
    </citation>
    <scope>NUCLEOTIDE SEQUENCE [LARGE SCALE GENOMIC DNA]</scope>
    <source>
        <strain evidence="5">CGMCC 1.7738</strain>
    </source>
</reference>
<dbReference type="PRINTS" id="PR00081">
    <property type="entry name" value="GDHRDH"/>
</dbReference>
<dbReference type="STRING" id="553466.SAMN04487950_1015"/>
<evidence type="ECO:0000256" key="2">
    <source>
        <dbReference type="ARBA" id="ARBA00022857"/>
    </source>
</evidence>
<protein>
    <recommendedName>
        <fullName evidence="6">NADP-dependent 3-hydroxy acid dehydrogenase YdfG</fullName>
    </recommendedName>
</protein>
<dbReference type="AlphaFoldDB" id="A0A1I4CAE8"/>
<evidence type="ECO:0000256" key="3">
    <source>
        <dbReference type="ARBA" id="ARBA00023002"/>
    </source>
</evidence>
<name>A0A1I4CAE8_9EURY</name>
<dbReference type="InterPro" id="IPR036291">
    <property type="entry name" value="NAD(P)-bd_dom_sf"/>
</dbReference>
<keyword evidence="5" id="KW-1185">Reference proteome</keyword>
<dbReference type="PANTHER" id="PTHR43618:SF8">
    <property type="entry name" value="7ALPHA-HYDROXYSTEROID DEHYDROGENASE"/>
    <property type="match status" value="1"/>
</dbReference>
<dbReference type="RefSeq" id="WP_089866510.1">
    <property type="nucleotide sequence ID" value="NZ_FOTC01000001.1"/>
</dbReference>
<gene>
    <name evidence="4" type="ORF">SAMN04487950_1015</name>
</gene>
<comment type="similarity">
    <text evidence="1">Belongs to the short-chain dehydrogenases/reductases (SDR) family.</text>
</comment>
<evidence type="ECO:0000313" key="5">
    <source>
        <dbReference type="Proteomes" id="UP000199607"/>
    </source>
</evidence>
<keyword evidence="3" id="KW-0560">Oxidoreductase</keyword>
<organism evidence="4 5">
    <name type="scientific">Halogranum rubrum</name>
    <dbReference type="NCBI Taxonomy" id="553466"/>
    <lineage>
        <taxon>Archaea</taxon>
        <taxon>Methanobacteriati</taxon>
        <taxon>Methanobacteriota</taxon>
        <taxon>Stenosarchaea group</taxon>
        <taxon>Halobacteria</taxon>
        <taxon>Halobacteriales</taxon>
        <taxon>Haloferacaceae</taxon>
    </lineage>
</organism>
<dbReference type="GO" id="GO:0016491">
    <property type="term" value="F:oxidoreductase activity"/>
    <property type="evidence" value="ECO:0007669"/>
    <property type="project" value="UniProtKB-KW"/>
</dbReference>
<accession>A0A1I4CAE8</accession>
<proteinExistence type="inferred from homology"/>
<dbReference type="Pfam" id="PF00106">
    <property type="entry name" value="adh_short"/>
    <property type="match status" value="1"/>
</dbReference>
<dbReference type="SUPFAM" id="SSF51735">
    <property type="entry name" value="NAD(P)-binding Rossmann-fold domains"/>
    <property type="match status" value="1"/>
</dbReference>
<evidence type="ECO:0000256" key="1">
    <source>
        <dbReference type="ARBA" id="ARBA00006484"/>
    </source>
</evidence>
<dbReference type="PANTHER" id="PTHR43618">
    <property type="entry name" value="7-ALPHA-HYDROXYSTEROID DEHYDROGENASE"/>
    <property type="match status" value="1"/>
</dbReference>
<dbReference type="EMBL" id="FOTC01000001">
    <property type="protein sequence ID" value="SFK77146.1"/>
    <property type="molecule type" value="Genomic_DNA"/>
</dbReference>
<evidence type="ECO:0008006" key="6">
    <source>
        <dbReference type="Google" id="ProtNLM"/>
    </source>
</evidence>
<sequence>MNGKTVVVTGASRGLGKAVATAFADAGARVVVCAREADELDAAVADIAGDDTGDVTGLRADVRDEFDVERLMETAVRGVDRIDVVVANAGTIHGAPGEMAIDEESYTAFDDTFRTNVRGVFATVKEALPHMASDGRVLVPSGSVAHDAKAGMGGYAASKAGAEAVARGFAVDVDQTVGVVDPGLAATELTGGQGRDPAGLAPMYLWAATELDAEELDGQRVTVKQWKQATR</sequence>
<dbReference type="CDD" id="cd05233">
    <property type="entry name" value="SDR_c"/>
    <property type="match status" value="1"/>
</dbReference>
<dbReference type="InterPro" id="IPR002347">
    <property type="entry name" value="SDR_fam"/>
</dbReference>
<dbReference type="Gene3D" id="3.40.50.720">
    <property type="entry name" value="NAD(P)-binding Rossmann-like Domain"/>
    <property type="match status" value="1"/>
</dbReference>
<dbReference type="Proteomes" id="UP000199607">
    <property type="component" value="Unassembled WGS sequence"/>
</dbReference>